<dbReference type="EMBL" id="LAZR01016656">
    <property type="protein sequence ID" value="KKM03559.1"/>
    <property type="molecule type" value="Genomic_DNA"/>
</dbReference>
<evidence type="ECO:0000313" key="1">
    <source>
        <dbReference type="EMBL" id="KKM03559.1"/>
    </source>
</evidence>
<proteinExistence type="predicted"/>
<dbReference type="AlphaFoldDB" id="A0A0F9GXP0"/>
<protein>
    <submittedName>
        <fullName evidence="1">Uncharacterized protein</fullName>
    </submittedName>
</protein>
<accession>A0A0F9GXP0</accession>
<sequence>MTDDAYASELLLLRAEVKSVAAESARLARRAIEDCSSAYERGKADGHADGLRAAARDLSARLVGLEGNATNAWEEEDARRLAEWKFRVTEAKKCREIVLALIPQPQDSPAAGTDLAPCSYCDGSGSIGQVSFGVGCDGPTSSVCSACNGKGKQP</sequence>
<name>A0A0F9GXP0_9ZZZZ</name>
<gene>
    <name evidence="1" type="ORF">LCGC14_1773240</name>
</gene>
<organism evidence="1">
    <name type="scientific">marine sediment metagenome</name>
    <dbReference type="NCBI Taxonomy" id="412755"/>
    <lineage>
        <taxon>unclassified sequences</taxon>
        <taxon>metagenomes</taxon>
        <taxon>ecological metagenomes</taxon>
    </lineage>
</organism>
<reference evidence="1" key="1">
    <citation type="journal article" date="2015" name="Nature">
        <title>Complex archaea that bridge the gap between prokaryotes and eukaryotes.</title>
        <authorList>
            <person name="Spang A."/>
            <person name="Saw J.H."/>
            <person name="Jorgensen S.L."/>
            <person name="Zaremba-Niedzwiedzka K."/>
            <person name="Martijn J."/>
            <person name="Lind A.E."/>
            <person name="van Eijk R."/>
            <person name="Schleper C."/>
            <person name="Guy L."/>
            <person name="Ettema T.J."/>
        </authorList>
    </citation>
    <scope>NUCLEOTIDE SEQUENCE</scope>
</reference>
<comment type="caution">
    <text evidence="1">The sequence shown here is derived from an EMBL/GenBank/DDBJ whole genome shotgun (WGS) entry which is preliminary data.</text>
</comment>